<dbReference type="Pfam" id="PF13855">
    <property type="entry name" value="LRR_8"/>
    <property type="match status" value="1"/>
</dbReference>
<evidence type="ECO:0000313" key="9">
    <source>
        <dbReference type="EMBL" id="KAI7802062.1"/>
    </source>
</evidence>
<keyword evidence="3" id="KW-0812">Transmembrane</keyword>
<dbReference type="EMBL" id="JAFHDT010000013">
    <property type="protein sequence ID" value="KAI7802062.1"/>
    <property type="molecule type" value="Genomic_DNA"/>
</dbReference>
<keyword evidence="5" id="KW-0677">Repeat</keyword>
<dbReference type="PANTHER" id="PTHR45773">
    <property type="entry name" value="SLIT AND NTRK-LIKE PROTEIN 4-RELATED"/>
    <property type="match status" value="1"/>
</dbReference>
<protein>
    <recommendedName>
        <fullName evidence="11">LRRNT domain-containing protein</fullName>
    </recommendedName>
</protein>
<dbReference type="Gene3D" id="3.80.10.10">
    <property type="entry name" value="Ribonuclease Inhibitor"/>
    <property type="match status" value="2"/>
</dbReference>
<dbReference type="InterPro" id="IPR001611">
    <property type="entry name" value="Leu-rich_rpt"/>
</dbReference>
<name>A0A9W7TRC9_TRIRA</name>
<comment type="subcellular location">
    <subcellularLocation>
        <location evidence="1">Membrane</location>
        <topology evidence="1">Single-pass type I membrane protein</topology>
    </subcellularLocation>
</comment>
<dbReference type="InterPro" id="IPR032675">
    <property type="entry name" value="LRR_dom_sf"/>
</dbReference>
<comment type="caution">
    <text evidence="9">The sequence shown here is derived from an EMBL/GenBank/DDBJ whole genome shotgun (WGS) entry which is preliminary data.</text>
</comment>
<reference evidence="9" key="1">
    <citation type="submission" date="2021-02" db="EMBL/GenBank/DDBJ databases">
        <title>Comparative genomics reveals that relaxation of natural selection precedes convergent phenotypic evolution of cavefish.</title>
        <authorList>
            <person name="Peng Z."/>
        </authorList>
    </citation>
    <scope>NUCLEOTIDE SEQUENCE</scope>
    <source>
        <tissue evidence="9">Muscle</tissue>
    </source>
</reference>
<evidence type="ECO:0000256" key="3">
    <source>
        <dbReference type="ARBA" id="ARBA00022692"/>
    </source>
</evidence>
<dbReference type="InterPro" id="IPR003591">
    <property type="entry name" value="Leu-rich_rpt_typical-subtyp"/>
</dbReference>
<dbReference type="GO" id="GO:0051965">
    <property type="term" value="P:positive regulation of synapse assembly"/>
    <property type="evidence" value="ECO:0007669"/>
    <property type="project" value="TreeGrafter"/>
</dbReference>
<evidence type="ECO:0000256" key="2">
    <source>
        <dbReference type="ARBA" id="ARBA00022614"/>
    </source>
</evidence>
<keyword evidence="6" id="KW-1133">Transmembrane helix</keyword>
<keyword evidence="7" id="KW-0472">Membrane</keyword>
<dbReference type="PANTHER" id="PTHR45773:SF5">
    <property type="entry name" value="SLIT AND NTRK-LIKE PROTEIN 5"/>
    <property type="match status" value="1"/>
</dbReference>
<evidence type="ECO:0000256" key="1">
    <source>
        <dbReference type="ARBA" id="ARBA00004479"/>
    </source>
</evidence>
<evidence type="ECO:0000313" key="10">
    <source>
        <dbReference type="Proteomes" id="UP001059041"/>
    </source>
</evidence>
<dbReference type="Pfam" id="PF00560">
    <property type="entry name" value="LRR_1"/>
    <property type="match status" value="1"/>
</dbReference>
<feature type="signal peptide" evidence="8">
    <location>
        <begin position="1"/>
        <end position="26"/>
    </location>
</feature>
<dbReference type="SUPFAM" id="SSF52058">
    <property type="entry name" value="L domain-like"/>
    <property type="match status" value="1"/>
</dbReference>
<keyword evidence="10" id="KW-1185">Reference proteome</keyword>
<evidence type="ECO:0000256" key="8">
    <source>
        <dbReference type="SAM" id="SignalP"/>
    </source>
</evidence>
<keyword evidence="2" id="KW-0433">Leucine-rich repeat</keyword>
<feature type="chain" id="PRO_5040928358" description="LRRNT domain-containing protein" evidence="8">
    <location>
        <begin position="27"/>
        <end position="247"/>
    </location>
</feature>
<gene>
    <name evidence="9" type="ORF">IRJ41_021608</name>
</gene>
<dbReference type="Proteomes" id="UP001059041">
    <property type="component" value="Linkage Group LG13"/>
</dbReference>
<dbReference type="GO" id="GO:0016020">
    <property type="term" value="C:membrane"/>
    <property type="evidence" value="ECO:0007669"/>
    <property type="project" value="UniProtKB-SubCell"/>
</dbReference>
<organism evidence="9 10">
    <name type="scientific">Triplophysa rosa</name>
    <name type="common">Cave loach</name>
    <dbReference type="NCBI Taxonomy" id="992332"/>
    <lineage>
        <taxon>Eukaryota</taxon>
        <taxon>Metazoa</taxon>
        <taxon>Chordata</taxon>
        <taxon>Craniata</taxon>
        <taxon>Vertebrata</taxon>
        <taxon>Euteleostomi</taxon>
        <taxon>Actinopterygii</taxon>
        <taxon>Neopterygii</taxon>
        <taxon>Teleostei</taxon>
        <taxon>Ostariophysi</taxon>
        <taxon>Cypriniformes</taxon>
        <taxon>Nemacheilidae</taxon>
        <taxon>Triplophysa</taxon>
    </lineage>
</organism>
<proteinExistence type="predicted"/>
<keyword evidence="4 8" id="KW-0732">Signal</keyword>
<dbReference type="AlphaFoldDB" id="A0A9W7TRC9"/>
<feature type="non-terminal residue" evidence="9">
    <location>
        <position position="247"/>
    </location>
</feature>
<dbReference type="GO" id="GO:0007409">
    <property type="term" value="P:axonogenesis"/>
    <property type="evidence" value="ECO:0007669"/>
    <property type="project" value="TreeGrafter"/>
</dbReference>
<dbReference type="SMART" id="SM00369">
    <property type="entry name" value="LRR_TYP"/>
    <property type="match status" value="5"/>
</dbReference>
<evidence type="ECO:0000256" key="6">
    <source>
        <dbReference type="ARBA" id="ARBA00022989"/>
    </source>
</evidence>
<evidence type="ECO:0000256" key="4">
    <source>
        <dbReference type="ARBA" id="ARBA00022729"/>
    </source>
</evidence>
<evidence type="ECO:0000256" key="5">
    <source>
        <dbReference type="ARBA" id="ARBA00022737"/>
    </source>
</evidence>
<evidence type="ECO:0000256" key="7">
    <source>
        <dbReference type="ARBA" id="ARBA00023136"/>
    </source>
</evidence>
<sequence>ALVGVPALLKLAAFSLLLILPSCLYACPRSCSCPNPKEVHCTFRHFPSAPRNIPKDTERLNLGYNSIGNIGSSDFANLRQLEMLMLHGNDIASVSSGSFYHLRSLQILKLSYNKLKRVDPSLFEGLTSLVRLHLDHNLIDFIEPFSFNGLTSLKLLQLEANRLRDLHPQTFITVSVLGTFWTSGLRHLHLADNQLEYLLPGTLQHFSKLEVLSLHRNPWTCDCHLQWLLEWDKNHEGETSLIVFSNH</sequence>
<evidence type="ECO:0008006" key="11">
    <source>
        <dbReference type="Google" id="ProtNLM"/>
    </source>
</evidence>
<accession>A0A9W7TRC9</accession>